<evidence type="ECO:0000256" key="1">
    <source>
        <dbReference type="SAM" id="Phobius"/>
    </source>
</evidence>
<gene>
    <name evidence="2" type="ORF">GOM49_03645</name>
</gene>
<dbReference type="EMBL" id="CP046522">
    <property type="protein sequence ID" value="QGU94323.1"/>
    <property type="molecule type" value="Genomic_DNA"/>
</dbReference>
<evidence type="ECO:0000313" key="2">
    <source>
        <dbReference type="EMBL" id="QGU94323.1"/>
    </source>
</evidence>
<dbReference type="Proteomes" id="UP000422764">
    <property type="component" value="Chromosome"/>
</dbReference>
<evidence type="ECO:0000313" key="3">
    <source>
        <dbReference type="Proteomes" id="UP000422764"/>
    </source>
</evidence>
<accession>A0A6I6EPL5</accession>
<name>A0A6I6EPL5_9CLOT</name>
<dbReference type="GO" id="GO:0016020">
    <property type="term" value="C:membrane"/>
    <property type="evidence" value="ECO:0007669"/>
    <property type="project" value="InterPro"/>
</dbReference>
<dbReference type="AlphaFoldDB" id="A0A6I6EPL5"/>
<dbReference type="GO" id="GO:0009847">
    <property type="term" value="P:spore germination"/>
    <property type="evidence" value="ECO:0007669"/>
    <property type="project" value="InterPro"/>
</dbReference>
<feature type="transmembrane region" description="Helical" evidence="1">
    <location>
        <begin position="39"/>
        <end position="62"/>
    </location>
</feature>
<sequence length="69" mass="7633">MNNSLTNRQIAFIIYCAVVGFGIVNLPRDIVDVGETGGWVSLSILTLVFIAITYIITFLSYVSEEKGLY</sequence>
<feature type="transmembrane region" description="Helical" evidence="1">
    <location>
        <begin position="9"/>
        <end position="27"/>
    </location>
</feature>
<organism evidence="2 3">
    <name type="scientific">Clostridium bovifaecis</name>
    <dbReference type="NCBI Taxonomy" id="2184719"/>
    <lineage>
        <taxon>Bacteria</taxon>
        <taxon>Bacillati</taxon>
        <taxon>Bacillota</taxon>
        <taxon>Clostridia</taxon>
        <taxon>Eubacteriales</taxon>
        <taxon>Clostridiaceae</taxon>
        <taxon>Clostridium</taxon>
    </lineage>
</organism>
<reference evidence="2 3" key="1">
    <citation type="submission" date="2019-12" db="EMBL/GenBank/DDBJ databases">
        <title>Genome sequenceing of Clostridium bovifaecis.</title>
        <authorList>
            <person name="Yao Y."/>
        </authorList>
    </citation>
    <scope>NUCLEOTIDE SEQUENCE [LARGE SCALE GENOMIC DNA]</scope>
    <source>
        <strain evidence="2 3">BXX</strain>
    </source>
</reference>
<dbReference type="Pfam" id="PF03845">
    <property type="entry name" value="Spore_permease"/>
    <property type="match status" value="1"/>
</dbReference>
<protein>
    <submittedName>
        <fullName evidence="2">GerAB/ArcD/ProY family transporter</fullName>
    </submittedName>
</protein>
<keyword evidence="3" id="KW-1185">Reference proteome</keyword>
<keyword evidence="1" id="KW-0812">Transmembrane</keyword>
<dbReference type="InterPro" id="IPR004761">
    <property type="entry name" value="Spore_GerAB"/>
</dbReference>
<proteinExistence type="predicted"/>
<keyword evidence="1" id="KW-0472">Membrane</keyword>
<keyword evidence="1" id="KW-1133">Transmembrane helix</keyword>